<accession>A0ACB7PMK8</accession>
<dbReference type="Proteomes" id="UP000724584">
    <property type="component" value="Unassembled WGS sequence"/>
</dbReference>
<sequence length="224" mass="24759">MSEPNLTTTSDAEEQLRIAMSANASSPWSGNHEPLSMDGMGEAPPAYARVHRGNGHNSNVLEIASEGDFWRGMAELGLWTIGPMLSRLFERQNELERQRNALDRQLDKVSQLIRYLALNLQGSEEAAMHQSPANEPREQWRQYQQQQQQQQQRRETVQRGESPGRGQVFEQPAPLGTMAAGVAPLVGTTPGADIQDDSGAEPDIWQVVAPWGAVGVSHRNTHMG</sequence>
<name>A0ACB7PMK8_9PEZI</name>
<keyword evidence="2" id="KW-1185">Reference proteome</keyword>
<reference evidence="1 2" key="1">
    <citation type="journal article" date="2021" name="Nat. Commun.">
        <title>Genetic determinants of endophytism in the Arabidopsis root mycobiome.</title>
        <authorList>
            <person name="Mesny F."/>
            <person name="Miyauchi S."/>
            <person name="Thiergart T."/>
            <person name="Pickel B."/>
            <person name="Atanasova L."/>
            <person name="Karlsson M."/>
            <person name="Huettel B."/>
            <person name="Barry K.W."/>
            <person name="Haridas S."/>
            <person name="Chen C."/>
            <person name="Bauer D."/>
            <person name="Andreopoulos W."/>
            <person name="Pangilinan J."/>
            <person name="LaButti K."/>
            <person name="Riley R."/>
            <person name="Lipzen A."/>
            <person name="Clum A."/>
            <person name="Drula E."/>
            <person name="Henrissat B."/>
            <person name="Kohler A."/>
            <person name="Grigoriev I.V."/>
            <person name="Martin F.M."/>
            <person name="Hacquard S."/>
        </authorList>
    </citation>
    <scope>NUCLEOTIDE SEQUENCE [LARGE SCALE GENOMIC DNA]</scope>
    <source>
        <strain evidence="1 2">MPI-SDFR-AT-0079</strain>
    </source>
</reference>
<evidence type="ECO:0000313" key="1">
    <source>
        <dbReference type="EMBL" id="KAH6650464.1"/>
    </source>
</evidence>
<organism evidence="1 2">
    <name type="scientific">Chaetomium tenue</name>
    <dbReference type="NCBI Taxonomy" id="1854479"/>
    <lineage>
        <taxon>Eukaryota</taxon>
        <taxon>Fungi</taxon>
        <taxon>Dikarya</taxon>
        <taxon>Ascomycota</taxon>
        <taxon>Pezizomycotina</taxon>
        <taxon>Sordariomycetes</taxon>
        <taxon>Sordariomycetidae</taxon>
        <taxon>Sordariales</taxon>
        <taxon>Chaetomiaceae</taxon>
        <taxon>Chaetomium</taxon>
    </lineage>
</organism>
<proteinExistence type="predicted"/>
<evidence type="ECO:0000313" key="2">
    <source>
        <dbReference type="Proteomes" id="UP000724584"/>
    </source>
</evidence>
<gene>
    <name evidence="1" type="ORF">F5144DRAFT_637295</name>
</gene>
<comment type="caution">
    <text evidence="1">The sequence shown here is derived from an EMBL/GenBank/DDBJ whole genome shotgun (WGS) entry which is preliminary data.</text>
</comment>
<protein>
    <submittedName>
        <fullName evidence="1">Uncharacterized protein</fullName>
    </submittedName>
</protein>
<dbReference type="EMBL" id="JAGIZQ010000001">
    <property type="protein sequence ID" value="KAH6650464.1"/>
    <property type="molecule type" value="Genomic_DNA"/>
</dbReference>